<evidence type="ECO:0000259" key="13">
    <source>
        <dbReference type="Pfam" id="PF15805"/>
    </source>
</evidence>
<evidence type="ECO:0000256" key="9">
    <source>
        <dbReference type="ARBA" id="ARBA00023187"/>
    </source>
</evidence>
<evidence type="ECO:0000256" key="5">
    <source>
        <dbReference type="ARBA" id="ARBA00022723"/>
    </source>
</evidence>
<dbReference type="EMBL" id="JAWDGP010007236">
    <property type="protein sequence ID" value="KAK3727637.1"/>
    <property type="molecule type" value="Genomic_DNA"/>
</dbReference>
<dbReference type="GO" id="GO:0006397">
    <property type="term" value="P:mRNA processing"/>
    <property type="evidence" value="ECO:0007669"/>
    <property type="project" value="UniProtKB-KW"/>
</dbReference>
<dbReference type="InterPro" id="IPR031622">
    <property type="entry name" value="Znf-SCNM1"/>
</dbReference>
<comment type="caution">
    <text evidence="14">The sequence shown here is derived from an EMBL/GenBank/DDBJ whole genome shotgun (WGS) entry which is preliminary data.</text>
</comment>
<organism evidence="14 15">
    <name type="scientific">Elysia crispata</name>
    <name type="common">lettuce slug</name>
    <dbReference type="NCBI Taxonomy" id="231223"/>
    <lineage>
        <taxon>Eukaryota</taxon>
        <taxon>Metazoa</taxon>
        <taxon>Spiralia</taxon>
        <taxon>Lophotrochozoa</taxon>
        <taxon>Mollusca</taxon>
        <taxon>Gastropoda</taxon>
        <taxon>Heterobranchia</taxon>
        <taxon>Euthyneura</taxon>
        <taxon>Panpulmonata</taxon>
        <taxon>Sacoglossa</taxon>
        <taxon>Placobranchoidea</taxon>
        <taxon>Plakobranchidae</taxon>
        <taxon>Elysia</taxon>
    </lineage>
</organism>
<comment type="subcellular location">
    <subcellularLocation>
        <location evidence="1">Nucleus speckle</location>
    </subcellularLocation>
    <subcellularLocation>
        <location evidence="2">Nucleus</location>
        <location evidence="2">Nucleoplasm</location>
    </subcellularLocation>
</comment>
<dbReference type="InterPro" id="IPR031625">
    <property type="entry name" value="SCNM1_acidic"/>
</dbReference>
<protein>
    <recommendedName>
        <fullName evidence="3">Sodium channel modifier 1</fullName>
    </recommendedName>
</protein>
<evidence type="ECO:0000256" key="8">
    <source>
        <dbReference type="ARBA" id="ARBA00022833"/>
    </source>
</evidence>
<dbReference type="PANTHER" id="PTHR32297">
    <property type="entry name" value="SODIUM CHANNEL MODIFIER 1"/>
    <property type="match status" value="1"/>
</dbReference>
<dbReference type="GO" id="GO:0008270">
    <property type="term" value="F:zinc ion binding"/>
    <property type="evidence" value="ECO:0007669"/>
    <property type="project" value="UniProtKB-KW"/>
</dbReference>
<dbReference type="Pfam" id="PF15803">
    <property type="entry name" value="zf-SCNM1"/>
    <property type="match status" value="1"/>
</dbReference>
<feature type="domain" description="Sodium channel modifier 1 zinc-finger" evidence="12">
    <location>
        <begin position="44"/>
        <end position="70"/>
    </location>
</feature>
<evidence type="ECO:0000256" key="3">
    <source>
        <dbReference type="ARBA" id="ARBA00020620"/>
    </source>
</evidence>
<gene>
    <name evidence="14" type="ORF">RRG08_032598</name>
</gene>
<evidence type="ECO:0000256" key="1">
    <source>
        <dbReference type="ARBA" id="ARBA00004324"/>
    </source>
</evidence>
<keyword evidence="7" id="KW-0863">Zinc-finger</keyword>
<accession>A0AAE1CPY3</accession>
<evidence type="ECO:0000256" key="11">
    <source>
        <dbReference type="SAM" id="MobiDB-lite"/>
    </source>
</evidence>
<dbReference type="PANTHER" id="PTHR32297:SF1">
    <property type="entry name" value="SODIUM CHANNEL MODIFIER 1"/>
    <property type="match status" value="1"/>
</dbReference>
<evidence type="ECO:0000313" key="15">
    <source>
        <dbReference type="Proteomes" id="UP001283361"/>
    </source>
</evidence>
<keyword evidence="4" id="KW-0507">mRNA processing</keyword>
<keyword evidence="5" id="KW-0479">Metal-binding</keyword>
<evidence type="ECO:0000256" key="6">
    <source>
        <dbReference type="ARBA" id="ARBA00022728"/>
    </source>
</evidence>
<feature type="domain" description="Sodium channel modifier 1 acidic C-terminal" evidence="13">
    <location>
        <begin position="163"/>
        <end position="201"/>
    </location>
</feature>
<dbReference type="GO" id="GO:0005681">
    <property type="term" value="C:spliceosomal complex"/>
    <property type="evidence" value="ECO:0007669"/>
    <property type="project" value="UniProtKB-KW"/>
</dbReference>
<dbReference type="Pfam" id="PF15805">
    <property type="entry name" value="SCNM1_acidic"/>
    <property type="match status" value="1"/>
</dbReference>
<dbReference type="AlphaFoldDB" id="A0AAE1CPY3"/>
<keyword evidence="8" id="KW-0862">Zinc</keyword>
<keyword evidence="9" id="KW-0508">mRNA splicing</keyword>
<proteinExistence type="predicted"/>
<keyword evidence="6" id="KW-0747">Spliceosome</keyword>
<reference evidence="14" key="1">
    <citation type="journal article" date="2023" name="G3 (Bethesda)">
        <title>A reference genome for the long-term kleptoplast-retaining sea slug Elysia crispata morphotype clarki.</title>
        <authorList>
            <person name="Eastman K.E."/>
            <person name="Pendleton A.L."/>
            <person name="Shaikh M.A."/>
            <person name="Suttiyut T."/>
            <person name="Ogas R."/>
            <person name="Tomko P."/>
            <person name="Gavelis G."/>
            <person name="Widhalm J.R."/>
            <person name="Wisecaver J.H."/>
        </authorList>
    </citation>
    <scope>NUCLEOTIDE SEQUENCE</scope>
    <source>
        <strain evidence="14">ECLA1</strain>
    </source>
</reference>
<name>A0AAE1CPY3_9GAST</name>
<dbReference type="GO" id="GO:0016607">
    <property type="term" value="C:nuclear speck"/>
    <property type="evidence" value="ECO:0007669"/>
    <property type="project" value="UniProtKB-SubCell"/>
</dbReference>
<keyword evidence="15" id="KW-1185">Reference proteome</keyword>
<dbReference type="Proteomes" id="UP001283361">
    <property type="component" value="Unassembled WGS sequence"/>
</dbReference>
<evidence type="ECO:0000256" key="2">
    <source>
        <dbReference type="ARBA" id="ARBA00004642"/>
    </source>
</evidence>
<evidence type="ECO:0000313" key="14">
    <source>
        <dbReference type="EMBL" id="KAK3727637.1"/>
    </source>
</evidence>
<evidence type="ECO:0000256" key="7">
    <source>
        <dbReference type="ARBA" id="ARBA00022771"/>
    </source>
</evidence>
<evidence type="ECO:0000259" key="12">
    <source>
        <dbReference type="Pfam" id="PF15803"/>
    </source>
</evidence>
<dbReference type="InterPro" id="IPR033570">
    <property type="entry name" value="SCNM1"/>
</dbReference>
<evidence type="ECO:0000256" key="4">
    <source>
        <dbReference type="ARBA" id="ARBA00022664"/>
    </source>
</evidence>
<dbReference type="GO" id="GO:0008380">
    <property type="term" value="P:RNA splicing"/>
    <property type="evidence" value="ECO:0007669"/>
    <property type="project" value="UniProtKB-KW"/>
</dbReference>
<feature type="region of interest" description="Disordered" evidence="11">
    <location>
        <begin position="143"/>
        <end position="163"/>
    </location>
</feature>
<keyword evidence="10" id="KW-0539">Nucleus</keyword>
<sequence length="203" mass="23138">MSFKRDGNDSNLLTSLRKRRIGELLGESIPEEEAKLLSNGRFTCTVCNSVPIFDNVNMLVVHRQGKKHLANLKIHESKQRELMQLKAKRDHHQFLKKGTTFLPMALSSTSGILKSTPYDSRVEKAKVHPTERKQRINLPENFNGQASVQSLQPKASEKGTANSLRLQKLKQLQGSGWKKDWDGKWIKDENAEFDSDEEPPDIF</sequence>
<evidence type="ECO:0000256" key="10">
    <source>
        <dbReference type="ARBA" id="ARBA00023242"/>
    </source>
</evidence>